<evidence type="ECO:0000313" key="3">
    <source>
        <dbReference type="EMBL" id="EFL22099.1"/>
    </source>
</evidence>
<dbReference type="EMBL" id="GG657754">
    <property type="protein sequence ID" value="EFL22099.1"/>
    <property type="molecule type" value="Genomic_DNA"/>
</dbReference>
<feature type="region of interest" description="Disordered" evidence="1">
    <location>
        <begin position="25"/>
        <end position="46"/>
    </location>
</feature>
<protein>
    <recommendedName>
        <fullName evidence="5">Secreted protein</fullName>
    </recommendedName>
</protein>
<evidence type="ECO:0000256" key="1">
    <source>
        <dbReference type="SAM" id="MobiDB-lite"/>
    </source>
</evidence>
<keyword evidence="4" id="KW-1185">Reference proteome</keyword>
<organism evidence="3 4">
    <name type="scientific">Streptomyces himastatinicus ATCC 53653</name>
    <dbReference type="NCBI Taxonomy" id="457427"/>
    <lineage>
        <taxon>Bacteria</taxon>
        <taxon>Bacillati</taxon>
        <taxon>Actinomycetota</taxon>
        <taxon>Actinomycetes</taxon>
        <taxon>Kitasatosporales</taxon>
        <taxon>Streptomycetaceae</taxon>
        <taxon>Streptomyces</taxon>
        <taxon>Streptomyces violaceusniger group</taxon>
    </lineage>
</organism>
<evidence type="ECO:0008006" key="5">
    <source>
        <dbReference type="Google" id="ProtNLM"/>
    </source>
</evidence>
<feature type="signal peptide" evidence="2">
    <location>
        <begin position="1"/>
        <end position="22"/>
    </location>
</feature>
<name>D9WSF8_9ACTN</name>
<feature type="chain" id="PRO_5039733939" description="Secreted protein" evidence="2">
    <location>
        <begin position="23"/>
        <end position="85"/>
    </location>
</feature>
<accession>D9WSF8</accession>
<dbReference type="Proteomes" id="UP000003963">
    <property type="component" value="Unassembled WGS sequence"/>
</dbReference>
<proteinExistence type="predicted"/>
<dbReference type="STRING" id="457427.SSOG_01811"/>
<dbReference type="AlphaFoldDB" id="D9WSF8"/>
<evidence type="ECO:0000313" key="4">
    <source>
        <dbReference type="Proteomes" id="UP000003963"/>
    </source>
</evidence>
<gene>
    <name evidence="3" type="ORF">SSOG_01811</name>
</gene>
<dbReference type="HOGENOM" id="CLU_2511269_0_0_11"/>
<keyword evidence="2" id="KW-0732">Signal</keyword>
<evidence type="ECO:0000256" key="2">
    <source>
        <dbReference type="SAM" id="SignalP"/>
    </source>
</evidence>
<sequence>MRRSRRLVAVVGAAGVVAAAMAAPAVGAQPSRSATKAAQTAPQVRTQQHTVTLITGDTVTVTTGPDGKYAVEVQRAPGPRVGRSS</sequence>
<feature type="compositionally biased region" description="Polar residues" evidence="1">
    <location>
        <begin position="30"/>
        <end position="46"/>
    </location>
</feature>
<dbReference type="RefSeq" id="WP_009713920.1">
    <property type="nucleotide sequence ID" value="NZ_GG657754.1"/>
</dbReference>
<reference evidence="3 4" key="1">
    <citation type="submission" date="2009-02" db="EMBL/GenBank/DDBJ databases">
        <title>Annotation of Streptomyces hygroscopicus strain ATCC 53653.</title>
        <authorList>
            <consortium name="The Broad Institute Genome Sequencing Platform"/>
            <consortium name="Broad Institute Microbial Sequencing Center"/>
            <person name="Fischbach M."/>
            <person name="Godfrey P."/>
            <person name="Ward D."/>
            <person name="Young S."/>
            <person name="Zeng Q."/>
            <person name="Koehrsen M."/>
            <person name="Alvarado L."/>
            <person name="Berlin A.M."/>
            <person name="Bochicchio J."/>
            <person name="Borenstein D."/>
            <person name="Chapman S.B."/>
            <person name="Chen Z."/>
            <person name="Engels R."/>
            <person name="Freedman E."/>
            <person name="Gellesch M."/>
            <person name="Goldberg J."/>
            <person name="Griggs A."/>
            <person name="Gujja S."/>
            <person name="Heilman E.R."/>
            <person name="Heiman D.I."/>
            <person name="Hepburn T.A."/>
            <person name="Howarth C."/>
            <person name="Jen D."/>
            <person name="Larson L."/>
            <person name="Lewis B."/>
            <person name="Mehta T."/>
            <person name="Park D."/>
            <person name="Pearson M."/>
            <person name="Richards J."/>
            <person name="Roberts A."/>
            <person name="Saif S."/>
            <person name="Shea T.D."/>
            <person name="Shenoy N."/>
            <person name="Sisk P."/>
            <person name="Stolte C."/>
            <person name="Sykes S.N."/>
            <person name="Thomson T."/>
            <person name="Walk T."/>
            <person name="White J."/>
            <person name="Yandava C."/>
            <person name="Straight P."/>
            <person name="Clardy J."/>
            <person name="Hung D."/>
            <person name="Kolter R."/>
            <person name="Mekalanos J."/>
            <person name="Walker S."/>
            <person name="Walsh C.T."/>
            <person name="Wieland-Brown L.C."/>
            <person name="Haas B."/>
            <person name="Nusbaum C."/>
            <person name="Birren B."/>
        </authorList>
    </citation>
    <scope>NUCLEOTIDE SEQUENCE [LARGE SCALE GENOMIC DNA]</scope>
    <source>
        <strain evidence="3 4">ATCC 53653</strain>
    </source>
</reference>